<dbReference type="EMBL" id="BPLQ01010785">
    <property type="protein sequence ID" value="GIY53628.1"/>
    <property type="molecule type" value="Genomic_DNA"/>
</dbReference>
<sequence>MRNSETVFPCRLHKRMQMCGERGRPSANLSSEPTTLTLGGSRPTRKTRALVDGWQALSHGPKPEPARQGLQGGQVLGDQVIDN</sequence>
<evidence type="ECO:0000313" key="3">
    <source>
        <dbReference type="Proteomes" id="UP001054837"/>
    </source>
</evidence>
<accession>A0AAV4U786</accession>
<keyword evidence="3" id="KW-1185">Reference proteome</keyword>
<organism evidence="2 3">
    <name type="scientific">Caerostris darwini</name>
    <dbReference type="NCBI Taxonomy" id="1538125"/>
    <lineage>
        <taxon>Eukaryota</taxon>
        <taxon>Metazoa</taxon>
        <taxon>Ecdysozoa</taxon>
        <taxon>Arthropoda</taxon>
        <taxon>Chelicerata</taxon>
        <taxon>Arachnida</taxon>
        <taxon>Araneae</taxon>
        <taxon>Araneomorphae</taxon>
        <taxon>Entelegynae</taxon>
        <taxon>Araneoidea</taxon>
        <taxon>Araneidae</taxon>
        <taxon>Caerostris</taxon>
    </lineage>
</organism>
<feature type="region of interest" description="Disordered" evidence="1">
    <location>
        <begin position="19"/>
        <end position="45"/>
    </location>
</feature>
<gene>
    <name evidence="2" type="ORF">CDAR_58511</name>
</gene>
<protein>
    <submittedName>
        <fullName evidence="2">Uncharacterized protein</fullName>
    </submittedName>
</protein>
<proteinExistence type="predicted"/>
<reference evidence="2 3" key="1">
    <citation type="submission" date="2021-06" db="EMBL/GenBank/DDBJ databases">
        <title>Caerostris darwini draft genome.</title>
        <authorList>
            <person name="Kono N."/>
            <person name="Arakawa K."/>
        </authorList>
    </citation>
    <scope>NUCLEOTIDE SEQUENCE [LARGE SCALE GENOMIC DNA]</scope>
</reference>
<evidence type="ECO:0000256" key="1">
    <source>
        <dbReference type="SAM" id="MobiDB-lite"/>
    </source>
</evidence>
<feature type="compositionally biased region" description="Polar residues" evidence="1">
    <location>
        <begin position="27"/>
        <end position="38"/>
    </location>
</feature>
<dbReference type="AlphaFoldDB" id="A0AAV4U786"/>
<name>A0AAV4U786_9ARAC</name>
<dbReference type="Proteomes" id="UP001054837">
    <property type="component" value="Unassembled WGS sequence"/>
</dbReference>
<evidence type="ECO:0000313" key="2">
    <source>
        <dbReference type="EMBL" id="GIY53628.1"/>
    </source>
</evidence>
<feature type="region of interest" description="Disordered" evidence="1">
    <location>
        <begin position="59"/>
        <end position="83"/>
    </location>
</feature>
<comment type="caution">
    <text evidence="2">The sequence shown here is derived from an EMBL/GenBank/DDBJ whole genome shotgun (WGS) entry which is preliminary data.</text>
</comment>